<evidence type="ECO:0000256" key="1">
    <source>
        <dbReference type="ARBA" id="ARBA00004651"/>
    </source>
</evidence>
<keyword evidence="2" id="KW-1003">Cell membrane</keyword>
<dbReference type="GO" id="GO:0005886">
    <property type="term" value="C:plasma membrane"/>
    <property type="evidence" value="ECO:0007669"/>
    <property type="project" value="UniProtKB-SubCell"/>
</dbReference>
<dbReference type="InterPro" id="IPR038766">
    <property type="entry name" value="Membrane_comp_ABC_pdt"/>
</dbReference>
<gene>
    <name evidence="8" type="ORF">AOC33_07555</name>
</gene>
<feature type="transmembrane region" description="Helical" evidence="6">
    <location>
        <begin position="12"/>
        <end position="33"/>
    </location>
</feature>
<evidence type="ECO:0000256" key="6">
    <source>
        <dbReference type="SAM" id="Phobius"/>
    </source>
</evidence>
<name>A0A229FUC3_9BURK</name>
<dbReference type="PANTHER" id="PTHR30287:SF1">
    <property type="entry name" value="INNER MEMBRANE PROTEIN"/>
    <property type="match status" value="1"/>
</dbReference>
<evidence type="ECO:0000256" key="4">
    <source>
        <dbReference type="ARBA" id="ARBA00022989"/>
    </source>
</evidence>
<dbReference type="Pfam" id="PF02687">
    <property type="entry name" value="FtsX"/>
    <property type="match status" value="2"/>
</dbReference>
<evidence type="ECO:0000256" key="2">
    <source>
        <dbReference type="ARBA" id="ARBA00022475"/>
    </source>
</evidence>
<evidence type="ECO:0000256" key="3">
    <source>
        <dbReference type="ARBA" id="ARBA00022692"/>
    </source>
</evidence>
<accession>A0A229FUC3</accession>
<feature type="transmembrane region" description="Helical" evidence="6">
    <location>
        <begin position="390"/>
        <end position="408"/>
    </location>
</feature>
<feature type="domain" description="ABC3 transporter permease C-terminal" evidence="7">
    <location>
        <begin position="711"/>
        <end position="823"/>
    </location>
</feature>
<evidence type="ECO:0000313" key="8">
    <source>
        <dbReference type="EMBL" id="OXL15148.1"/>
    </source>
</evidence>
<dbReference type="InterPro" id="IPR003838">
    <property type="entry name" value="ABC3_permease_C"/>
</dbReference>
<feature type="transmembrane region" description="Helical" evidence="6">
    <location>
        <begin position="304"/>
        <end position="324"/>
    </location>
</feature>
<dbReference type="EMBL" id="NJGG01000002">
    <property type="protein sequence ID" value="OXL15148.1"/>
    <property type="molecule type" value="Genomic_DNA"/>
</dbReference>
<feature type="transmembrane region" description="Helical" evidence="6">
    <location>
        <begin position="465"/>
        <end position="488"/>
    </location>
</feature>
<evidence type="ECO:0000256" key="5">
    <source>
        <dbReference type="ARBA" id="ARBA00023136"/>
    </source>
</evidence>
<feature type="domain" description="ABC3 transporter permease C-terminal" evidence="7">
    <location>
        <begin position="256"/>
        <end position="374"/>
    </location>
</feature>
<dbReference type="Proteomes" id="UP000215188">
    <property type="component" value="Unassembled WGS sequence"/>
</dbReference>
<comment type="subcellular location">
    <subcellularLocation>
        <location evidence="1">Cell membrane</location>
        <topology evidence="1">Multi-pass membrane protein</topology>
    </subcellularLocation>
</comment>
<keyword evidence="3 6" id="KW-0812">Transmembrane</keyword>
<feature type="transmembrane region" description="Helical" evidence="6">
    <location>
        <begin position="794"/>
        <end position="815"/>
    </location>
</feature>
<reference evidence="8 9" key="1">
    <citation type="submission" date="2017-06" db="EMBL/GenBank/DDBJ databases">
        <title>Reclassification of a Polynucleobacter cosmopolitanus strain isolated from tropical Lake Victoria as Polynucleobacter victoriensis comb. nov.</title>
        <authorList>
            <person name="Hahn M.W."/>
        </authorList>
    </citation>
    <scope>NUCLEOTIDE SEQUENCE [LARGE SCALE GENOMIC DNA]</scope>
    <source>
        <strain evidence="8 9">MWH-MoIso2</strain>
    </source>
</reference>
<feature type="transmembrane region" description="Helical" evidence="6">
    <location>
        <begin position="344"/>
        <end position="369"/>
    </location>
</feature>
<feature type="transmembrane region" description="Helical" evidence="6">
    <location>
        <begin position="759"/>
        <end position="782"/>
    </location>
</feature>
<organism evidence="8 9">
    <name type="scientific">Polynucleobacter cosmopolitanus</name>
    <dbReference type="NCBI Taxonomy" id="351345"/>
    <lineage>
        <taxon>Bacteria</taxon>
        <taxon>Pseudomonadati</taxon>
        <taxon>Pseudomonadota</taxon>
        <taxon>Betaproteobacteria</taxon>
        <taxon>Burkholderiales</taxon>
        <taxon>Burkholderiaceae</taxon>
        <taxon>Polynucleobacter</taxon>
    </lineage>
</organism>
<dbReference type="OrthoDB" id="5292592at2"/>
<evidence type="ECO:0000313" key="9">
    <source>
        <dbReference type="Proteomes" id="UP000215188"/>
    </source>
</evidence>
<feature type="transmembrane region" description="Helical" evidence="6">
    <location>
        <begin position="253"/>
        <end position="273"/>
    </location>
</feature>
<evidence type="ECO:0000259" key="7">
    <source>
        <dbReference type="Pfam" id="PF02687"/>
    </source>
</evidence>
<sequence length="831" mass="90616">MNLPRSFRSIEFAWLLAALVVSVASLSSVAYLADRMQRAFERDAKQLIASDALIQSDQPLPILFEQEAAKQGLLAAKTTVFPTMSSVGSNARLVALKAVTEAYPLRGSIKISKDDLDIKGASTRATPSPGSVWVEPALLAALSAKLGDRITLGSTSFVIEALLTQELDKGAGFLNFAPRVMMRDDELAKTQLIGFGSRVTYRFLMAGQEPTVNAFLLWAQKEIDAKQLRGIKIEGVDNSQPLMRATLDRAEKFLSLVAILTAMVAAVAMALAAKRYTSKQANPTAIWKCLGANKRQVLLEHFKASMVIALLGGAMGAFLGWIGHQGLLFFLGDLLVADLPSASIWPLIWSLLVAVVLLIGFVWPPLLYLSDISPLKVIRRDISVRHPASWLLMFFGLISFFVLLLSVAKDVKLAVLTLGGFSLAAGVFVLVSWLLIKLTAKMAEHSWLGQHVVQRFVWQSLSRRSLFTGLQIASLAIAIMALLLLAVVRQDLMSAWKGSSPPDAPNRFLINIQPEQKAAIEQKLLSADIKKIVLYPMVRGRLTHINDQVVLPQDFEDSRAQRLVDREFNLSYAADLPDKNKVTAGTWHGNTRMPEVSIEKGLAKTLSLKLGDSLVFDIAGIPVKANVTSIRELDWGSMRVNFFAILPPHLLSEMPQTWITAYKQGPLVPQVLPLDISVVAQFPNVTVVDVESALNQVQDVLNKLSAAVELLFGFTVIAGILVLAAALASTQDERLKDAGLLKTLGASQAQIRRAFYTELTVIGFISGSMASFGAIGVGWALATHVFEFNLPIPWIVIVYGVVFGVSACVLGGLWLQRKISHTSATEVLRNV</sequence>
<comment type="caution">
    <text evidence="8">The sequence shown here is derived from an EMBL/GenBank/DDBJ whole genome shotgun (WGS) entry which is preliminary data.</text>
</comment>
<keyword evidence="4 6" id="KW-1133">Transmembrane helix</keyword>
<dbReference type="AlphaFoldDB" id="A0A229FUC3"/>
<keyword evidence="5 6" id="KW-0472">Membrane</keyword>
<dbReference type="RefSeq" id="WP_089516379.1">
    <property type="nucleotide sequence ID" value="NZ_NJGG01000002.1"/>
</dbReference>
<protein>
    <recommendedName>
        <fullName evidence="7">ABC3 transporter permease C-terminal domain-containing protein</fullName>
    </recommendedName>
</protein>
<keyword evidence="9" id="KW-1185">Reference proteome</keyword>
<feature type="transmembrane region" description="Helical" evidence="6">
    <location>
        <begin position="710"/>
        <end position="728"/>
    </location>
</feature>
<dbReference type="PANTHER" id="PTHR30287">
    <property type="entry name" value="MEMBRANE COMPONENT OF PREDICTED ABC SUPERFAMILY METABOLITE UPTAKE TRANSPORTER"/>
    <property type="match status" value="1"/>
</dbReference>
<feature type="transmembrane region" description="Helical" evidence="6">
    <location>
        <begin position="414"/>
        <end position="436"/>
    </location>
</feature>
<proteinExistence type="predicted"/>